<dbReference type="AlphaFoldDB" id="A0A2U2BZC1"/>
<gene>
    <name evidence="2" type="ORF">DF188_08060</name>
</gene>
<dbReference type="Proteomes" id="UP000245014">
    <property type="component" value="Unassembled WGS sequence"/>
</dbReference>
<evidence type="ECO:0000313" key="2">
    <source>
        <dbReference type="EMBL" id="PWE20414.1"/>
    </source>
</evidence>
<evidence type="ECO:0000313" key="3">
    <source>
        <dbReference type="Proteomes" id="UP000245014"/>
    </source>
</evidence>
<accession>A0A2U2BZC1</accession>
<feature type="transmembrane region" description="Helical" evidence="1">
    <location>
        <begin position="95"/>
        <end position="120"/>
    </location>
</feature>
<proteinExistence type="predicted"/>
<organism evidence="2 3">
    <name type="scientific">Aliarcobacter skirrowii</name>
    <dbReference type="NCBI Taxonomy" id="28200"/>
    <lineage>
        <taxon>Bacteria</taxon>
        <taxon>Pseudomonadati</taxon>
        <taxon>Campylobacterota</taxon>
        <taxon>Epsilonproteobacteria</taxon>
        <taxon>Campylobacterales</taxon>
        <taxon>Arcobacteraceae</taxon>
        <taxon>Aliarcobacter</taxon>
    </lineage>
</organism>
<evidence type="ECO:0000256" key="1">
    <source>
        <dbReference type="SAM" id="Phobius"/>
    </source>
</evidence>
<reference evidence="2 3" key="1">
    <citation type="submission" date="2018-05" db="EMBL/GenBank/DDBJ databases">
        <title>Antimicrobial susceptibility testing and genomic analysis of Arcobacter skirrowii strains and one Arcobacter butzleri isolated from German poultry farms.</title>
        <authorList>
            <person name="Haenel I."/>
            <person name="Hotzel H."/>
            <person name="Tomaso H."/>
            <person name="Busch A."/>
        </authorList>
    </citation>
    <scope>NUCLEOTIDE SEQUENCE [LARGE SCALE GENOMIC DNA]</scope>
    <source>
        <strain evidence="3">v</strain>
    </source>
</reference>
<sequence length="164" mass="17907">MTSLNIQGIDGKTGIVNISDEELKSLEKINEEVLTSDKIKSYIDNMNILPELKVFLFGLIDATFKIGNAIYNIGKKIVEIIIFLCNKFPNTARGILIGFIIGSLITMIPLIGWLLGGFILPATTAIGGIFGAINDLKDDGVKQNINNYLSEMFGSLKNIKVNGK</sequence>
<keyword evidence="1" id="KW-0812">Transmembrane</keyword>
<name>A0A2U2BZC1_9BACT</name>
<protein>
    <submittedName>
        <fullName evidence="2">Uncharacterized protein</fullName>
    </submittedName>
</protein>
<keyword evidence="1" id="KW-0472">Membrane</keyword>
<comment type="caution">
    <text evidence="2">The sequence shown here is derived from an EMBL/GenBank/DDBJ whole genome shotgun (WGS) entry which is preliminary data.</text>
</comment>
<dbReference type="EMBL" id="QEYI01000007">
    <property type="protein sequence ID" value="PWE20414.1"/>
    <property type="molecule type" value="Genomic_DNA"/>
</dbReference>
<dbReference type="RefSeq" id="WP_109158648.1">
    <property type="nucleotide sequence ID" value="NZ_QEYI01000007.1"/>
</dbReference>
<keyword evidence="1" id="KW-1133">Transmembrane helix</keyword>